<evidence type="ECO:0000313" key="2">
    <source>
        <dbReference type="EMBL" id="PNX84908.1"/>
    </source>
</evidence>
<dbReference type="AlphaFoldDB" id="A0A2K3M296"/>
<protein>
    <submittedName>
        <fullName evidence="2">Uncharacterized protein</fullName>
    </submittedName>
</protein>
<feature type="region of interest" description="Disordered" evidence="1">
    <location>
        <begin position="87"/>
        <end position="111"/>
    </location>
</feature>
<dbReference type="Proteomes" id="UP000236291">
    <property type="component" value="Unassembled WGS sequence"/>
</dbReference>
<comment type="caution">
    <text evidence="2">The sequence shown here is derived from an EMBL/GenBank/DDBJ whole genome shotgun (WGS) entry which is preliminary data.</text>
</comment>
<sequence>MQCTHSGQTNHVIDNCCKKYGYPPHMQHLQHSGTNGTVNNFINANGDDDESHTITCEEENVDSETRKLLLTSAQQKALLALLQGSQSLPSHSNNHVTTNSSKINASLKLIQ</sequence>
<evidence type="ECO:0000313" key="3">
    <source>
        <dbReference type="Proteomes" id="UP000236291"/>
    </source>
</evidence>
<dbReference type="EMBL" id="ASHM01047536">
    <property type="protein sequence ID" value="PNX84908.1"/>
    <property type="molecule type" value="Genomic_DNA"/>
</dbReference>
<reference evidence="2 3" key="2">
    <citation type="journal article" date="2017" name="Front. Plant Sci.">
        <title>Gene Classification and Mining of Molecular Markers Useful in Red Clover (Trifolium pratense) Breeding.</title>
        <authorList>
            <person name="Istvanek J."/>
            <person name="Dluhosova J."/>
            <person name="Dluhos P."/>
            <person name="Patkova L."/>
            <person name="Nedelnik J."/>
            <person name="Repkova J."/>
        </authorList>
    </citation>
    <scope>NUCLEOTIDE SEQUENCE [LARGE SCALE GENOMIC DNA]</scope>
    <source>
        <strain evidence="3">cv. Tatra</strain>
        <tissue evidence="2">Young leaves</tissue>
    </source>
</reference>
<feature type="compositionally biased region" description="Low complexity" evidence="1">
    <location>
        <begin position="87"/>
        <end position="101"/>
    </location>
</feature>
<gene>
    <name evidence="2" type="ORF">L195_g040972</name>
</gene>
<organism evidence="2 3">
    <name type="scientific">Trifolium pratense</name>
    <name type="common">Red clover</name>
    <dbReference type="NCBI Taxonomy" id="57577"/>
    <lineage>
        <taxon>Eukaryota</taxon>
        <taxon>Viridiplantae</taxon>
        <taxon>Streptophyta</taxon>
        <taxon>Embryophyta</taxon>
        <taxon>Tracheophyta</taxon>
        <taxon>Spermatophyta</taxon>
        <taxon>Magnoliopsida</taxon>
        <taxon>eudicotyledons</taxon>
        <taxon>Gunneridae</taxon>
        <taxon>Pentapetalae</taxon>
        <taxon>rosids</taxon>
        <taxon>fabids</taxon>
        <taxon>Fabales</taxon>
        <taxon>Fabaceae</taxon>
        <taxon>Papilionoideae</taxon>
        <taxon>50 kb inversion clade</taxon>
        <taxon>NPAAA clade</taxon>
        <taxon>Hologalegina</taxon>
        <taxon>IRL clade</taxon>
        <taxon>Trifolieae</taxon>
        <taxon>Trifolium</taxon>
    </lineage>
</organism>
<evidence type="ECO:0000256" key="1">
    <source>
        <dbReference type="SAM" id="MobiDB-lite"/>
    </source>
</evidence>
<reference evidence="2 3" key="1">
    <citation type="journal article" date="2014" name="Am. J. Bot.">
        <title>Genome assembly and annotation for red clover (Trifolium pratense; Fabaceae).</title>
        <authorList>
            <person name="Istvanek J."/>
            <person name="Jaros M."/>
            <person name="Krenek A."/>
            <person name="Repkova J."/>
        </authorList>
    </citation>
    <scope>NUCLEOTIDE SEQUENCE [LARGE SCALE GENOMIC DNA]</scope>
    <source>
        <strain evidence="3">cv. Tatra</strain>
        <tissue evidence="2">Young leaves</tissue>
    </source>
</reference>
<proteinExistence type="predicted"/>
<accession>A0A2K3M296</accession>
<name>A0A2K3M296_TRIPR</name>